<evidence type="ECO:0000256" key="1">
    <source>
        <dbReference type="SAM" id="Phobius"/>
    </source>
</evidence>
<keyword evidence="1" id="KW-0472">Membrane</keyword>
<feature type="transmembrane region" description="Helical" evidence="1">
    <location>
        <begin position="54"/>
        <end position="74"/>
    </location>
</feature>
<accession>A0A1F6FRU5</accession>
<evidence type="ECO:0000313" key="2">
    <source>
        <dbReference type="EMBL" id="OGG88597.1"/>
    </source>
</evidence>
<evidence type="ECO:0000313" key="3">
    <source>
        <dbReference type="Proteomes" id="UP000179230"/>
    </source>
</evidence>
<dbReference type="EMBL" id="MFMT01000017">
    <property type="protein sequence ID" value="OGG88597.1"/>
    <property type="molecule type" value="Genomic_DNA"/>
</dbReference>
<name>A0A1F6FRU5_9BACT</name>
<sequence length="130" mass="15744">MSARWCYFFSLFTGFHKTAKAVTVFPFIFVRSKDEIIPWIITHERIHIRQQIELLLIGAVLLYIIETLYSLLVLRLPWYEAYLWNSNEQESYRNQNNPDYLKNRKPFSQFHYLMNKRKFTHKDGAVTYSD</sequence>
<comment type="caution">
    <text evidence="2">The sequence shown here is derived from an EMBL/GenBank/DDBJ whole genome shotgun (WGS) entry which is preliminary data.</text>
</comment>
<reference evidence="2 3" key="1">
    <citation type="journal article" date="2016" name="Nat. Commun.">
        <title>Thousands of microbial genomes shed light on interconnected biogeochemical processes in an aquifer system.</title>
        <authorList>
            <person name="Anantharaman K."/>
            <person name="Brown C.T."/>
            <person name="Hug L.A."/>
            <person name="Sharon I."/>
            <person name="Castelle C.J."/>
            <person name="Probst A.J."/>
            <person name="Thomas B.C."/>
            <person name="Singh A."/>
            <person name="Wilkins M.J."/>
            <person name="Karaoz U."/>
            <person name="Brodie E.L."/>
            <person name="Williams K.H."/>
            <person name="Hubbard S.S."/>
            <person name="Banfield J.F."/>
        </authorList>
    </citation>
    <scope>NUCLEOTIDE SEQUENCE [LARGE SCALE GENOMIC DNA]</scope>
</reference>
<organism evidence="2 3">
    <name type="scientific">Candidatus Kaiserbacteria bacterium RIFOXYD1_FULL_42_15</name>
    <dbReference type="NCBI Taxonomy" id="1798532"/>
    <lineage>
        <taxon>Bacteria</taxon>
        <taxon>Candidatus Kaiseribacteriota</taxon>
    </lineage>
</organism>
<dbReference type="Proteomes" id="UP000179230">
    <property type="component" value="Unassembled WGS sequence"/>
</dbReference>
<gene>
    <name evidence="2" type="ORF">A2592_00345</name>
</gene>
<keyword evidence="1" id="KW-1133">Transmembrane helix</keyword>
<proteinExistence type="predicted"/>
<protein>
    <submittedName>
        <fullName evidence="2">Uncharacterized protein</fullName>
    </submittedName>
</protein>
<dbReference type="AlphaFoldDB" id="A0A1F6FRU5"/>
<keyword evidence="1" id="KW-0812">Transmembrane</keyword>